<organism evidence="2">
    <name type="scientific">Arundo donax</name>
    <name type="common">Giant reed</name>
    <name type="synonym">Donax arundinaceus</name>
    <dbReference type="NCBI Taxonomy" id="35708"/>
    <lineage>
        <taxon>Eukaryota</taxon>
        <taxon>Viridiplantae</taxon>
        <taxon>Streptophyta</taxon>
        <taxon>Embryophyta</taxon>
        <taxon>Tracheophyta</taxon>
        <taxon>Spermatophyta</taxon>
        <taxon>Magnoliopsida</taxon>
        <taxon>Liliopsida</taxon>
        <taxon>Poales</taxon>
        <taxon>Poaceae</taxon>
        <taxon>PACMAD clade</taxon>
        <taxon>Arundinoideae</taxon>
        <taxon>Arundineae</taxon>
        <taxon>Arundo</taxon>
    </lineage>
</organism>
<reference evidence="2" key="1">
    <citation type="submission" date="2014-09" db="EMBL/GenBank/DDBJ databases">
        <authorList>
            <person name="Magalhaes I.L.F."/>
            <person name="Oliveira U."/>
            <person name="Santos F.R."/>
            <person name="Vidigal T.H.D.A."/>
            <person name="Brescovit A.D."/>
            <person name="Santos A.J."/>
        </authorList>
    </citation>
    <scope>NUCLEOTIDE SEQUENCE</scope>
    <source>
        <tissue evidence="2">Shoot tissue taken approximately 20 cm above the soil surface</tissue>
    </source>
</reference>
<evidence type="ECO:0000313" key="2">
    <source>
        <dbReference type="EMBL" id="JAD56043.1"/>
    </source>
</evidence>
<sequence>MGRGGPQPPGVLLLRCNPGGGLVPRRCDAAVGGRAAAVGACELAEVWGCDRRGAAGPRLGAGASLPEGRGSGSRVLAGEGAQRGGP</sequence>
<evidence type="ECO:0000256" key="1">
    <source>
        <dbReference type="SAM" id="MobiDB-lite"/>
    </source>
</evidence>
<dbReference type="AlphaFoldDB" id="A0A0A9B1N5"/>
<feature type="region of interest" description="Disordered" evidence="1">
    <location>
        <begin position="57"/>
        <end position="86"/>
    </location>
</feature>
<accession>A0A0A9B1N5</accession>
<reference evidence="2" key="2">
    <citation type="journal article" date="2015" name="Data Brief">
        <title>Shoot transcriptome of the giant reed, Arundo donax.</title>
        <authorList>
            <person name="Barrero R.A."/>
            <person name="Guerrero F.D."/>
            <person name="Moolhuijzen P."/>
            <person name="Goolsby J.A."/>
            <person name="Tidwell J."/>
            <person name="Bellgard S.E."/>
            <person name="Bellgard M.I."/>
        </authorList>
    </citation>
    <scope>NUCLEOTIDE SEQUENCE</scope>
    <source>
        <tissue evidence="2">Shoot tissue taken approximately 20 cm above the soil surface</tissue>
    </source>
</reference>
<proteinExistence type="predicted"/>
<name>A0A0A9B1N5_ARUDO</name>
<dbReference type="EMBL" id="GBRH01241852">
    <property type="protein sequence ID" value="JAD56043.1"/>
    <property type="molecule type" value="Transcribed_RNA"/>
</dbReference>
<protein>
    <submittedName>
        <fullName evidence="2">Uncharacterized protein</fullName>
    </submittedName>
</protein>